<evidence type="ECO:0000313" key="5">
    <source>
        <dbReference type="Proteomes" id="UP000652013"/>
    </source>
</evidence>
<evidence type="ECO:0000313" key="4">
    <source>
        <dbReference type="EMBL" id="GIJ06232.1"/>
    </source>
</evidence>
<feature type="compositionally biased region" description="Low complexity" evidence="1">
    <location>
        <begin position="135"/>
        <end position="146"/>
    </location>
</feature>
<evidence type="ECO:0000256" key="2">
    <source>
        <dbReference type="SAM" id="SignalP"/>
    </source>
</evidence>
<name>A0A8J3YED1_9ACTN</name>
<gene>
    <name evidence="4" type="ORF">Sya03_55840</name>
</gene>
<feature type="compositionally biased region" description="Basic and acidic residues" evidence="1">
    <location>
        <begin position="83"/>
        <end position="94"/>
    </location>
</feature>
<dbReference type="InterPro" id="IPR008613">
    <property type="entry name" value="Excalibur_Ca-bd_domain"/>
</dbReference>
<accession>A0A8J3YED1</accession>
<reference evidence="4" key="1">
    <citation type="submission" date="2021-01" db="EMBL/GenBank/DDBJ databases">
        <title>Whole genome shotgun sequence of Spirilliplanes yamanashiensis NBRC 15828.</title>
        <authorList>
            <person name="Komaki H."/>
            <person name="Tamura T."/>
        </authorList>
    </citation>
    <scope>NUCLEOTIDE SEQUENCE</scope>
    <source>
        <strain evidence="4">NBRC 15828</strain>
    </source>
</reference>
<feature type="compositionally biased region" description="Acidic residues" evidence="1">
    <location>
        <begin position="119"/>
        <end position="130"/>
    </location>
</feature>
<protein>
    <recommendedName>
        <fullName evidence="3">Excalibur calcium-binding domain-containing protein</fullName>
    </recommendedName>
</protein>
<feature type="chain" id="PRO_5035279989" description="Excalibur calcium-binding domain-containing protein" evidence="2">
    <location>
        <begin position="33"/>
        <end position="169"/>
    </location>
</feature>
<feature type="compositionally biased region" description="Low complexity" evidence="1">
    <location>
        <begin position="65"/>
        <end position="82"/>
    </location>
</feature>
<dbReference type="Proteomes" id="UP000652013">
    <property type="component" value="Unassembled WGS sequence"/>
</dbReference>
<feature type="compositionally biased region" description="Basic and acidic residues" evidence="1">
    <location>
        <begin position="104"/>
        <end position="118"/>
    </location>
</feature>
<feature type="signal peptide" evidence="2">
    <location>
        <begin position="1"/>
        <end position="32"/>
    </location>
</feature>
<feature type="domain" description="Excalibur calcium-binding" evidence="3">
    <location>
        <begin position="133"/>
        <end position="169"/>
    </location>
</feature>
<feature type="region of interest" description="Disordered" evidence="1">
    <location>
        <begin position="37"/>
        <end position="169"/>
    </location>
</feature>
<dbReference type="EMBL" id="BOOY01000039">
    <property type="protein sequence ID" value="GIJ06232.1"/>
    <property type="molecule type" value="Genomic_DNA"/>
</dbReference>
<dbReference type="Pfam" id="PF05901">
    <property type="entry name" value="Excalibur"/>
    <property type="match status" value="1"/>
</dbReference>
<proteinExistence type="predicted"/>
<keyword evidence="5" id="KW-1185">Reference proteome</keyword>
<keyword evidence="2" id="KW-0732">Signal</keyword>
<organism evidence="4 5">
    <name type="scientific">Spirilliplanes yamanashiensis</name>
    <dbReference type="NCBI Taxonomy" id="42233"/>
    <lineage>
        <taxon>Bacteria</taxon>
        <taxon>Bacillati</taxon>
        <taxon>Actinomycetota</taxon>
        <taxon>Actinomycetes</taxon>
        <taxon>Micromonosporales</taxon>
        <taxon>Micromonosporaceae</taxon>
        <taxon>Spirilliplanes</taxon>
    </lineage>
</organism>
<evidence type="ECO:0000259" key="3">
    <source>
        <dbReference type="SMART" id="SM00894"/>
    </source>
</evidence>
<comment type="caution">
    <text evidence="4">The sequence shown here is derived from an EMBL/GenBank/DDBJ whole genome shotgun (WGS) entry which is preliminary data.</text>
</comment>
<evidence type="ECO:0000256" key="1">
    <source>
        <dbReference type="SAM" id="MobiDB-lite"/>
    </source>
</evidence>
<feature type="compositionally biased region" description="Low complexity" evidence="1">
    <location>
        <begin position="41"/>
        <end position="50"/>
    </location>
</feature>
<dbReference type="AlphaFoldDB" id="A0A8J3YED1"/>
<feature type="compositionally biased region" description="Basic and acidic residues" evidence="1">
    <location>
        <begin position="158"/>
        <end position="169"/>
    </location>
</feature>
<dbReference type="SMART" id="SM00894">
    <property type="entry name" value="Excalibur"/>
    <property type="match status" value="1"/>
</dbReference>
<dbReference type="RefSeq" id="WP_239107905.1">
    <property type="nucleotide sequence ID" value="NZ_BAAAGJ010000014.1"/>
</dbReference>
<sequence>MRVPQNLTKVDKGLIGGGLAALVAMCCGGAIAAGRDEAGKPTAPVDVVATAPPPSINQADPALEASVAASRSVEASISASRSAEADRLNKQWEKEAEEAEREAEEAAEREEAERRKAEEEADQEEEDEAESVYYANCAAAERAGAAPLYRGDPGYRSGLDRDNDGDACE</sequence>